<dbReference type="GO" id="GO:0003677">
    <property type="term" value="F:DNA binding"/>
    <property type="evidence" value="ECO:0007669"/>
    <property type="project" value="UniProtKB-KW"/>
</dbReference>
<feature type="region of interest" description="Disordered" evidence="9">
    <location>
        <begin position="371"/>
        <end position="392"/>
    </location>
</feature>
<dbReference type="SUPFAM" id="SSF52540">
    <property type="entry name" value="P-loop containing nucleoside triphosphate hydrolases"/>
    <property type="match status" value="1"/>
</dbReference>
<evidence type="ECO:0000256" key="4">
    <source>
        <dbReference type="ARBA" id="ARBA00022840"/>
    </source>
</evidence>
<dbReference type="Proteomes" id="UP000002630">
    <property type="component" value="Linkage Group LG02"/>
</dbReference>
<dbReference type="EMBL" id="FN649727">
    <property type="protein sequence ID" value="CBJ48332.1"/>
    <property type="molecule type" value="Genomic_DNA"/>
</dbReference>
<proteinExistence type="inferred from homology"/>
<evidence type="ECO:0000256" key="1">
    <source>
        <dbReference type="ARBA" id="ARBA00004123"/>
    </source>
</evidence>
<keyword evidence="4" id="KW-0067">ATP-binding</keyword>
<dbReference type="Pfam" id="PF00004">
    <property type="entry name" value="AAA"/>
    <property type="match status" value="1"/>
</dbReference>
<sequence>MEDEPDFDDLLADAEQDQMYDDELMMDDIEAELAMEAEASTRTPLSGSTNLGPGVGVSLGIGAAADGLASAAAGLNRNHCPSPPPLDQRLGVPPGEVGSPHPSVDEGDGDAAARVRRALNNEGRSGTSPLHPVLQIDSSSRWSGNRSAPDDAAGGRSTRSFRSQETATSGATSRSARPTGSAAAVTAMLAAIDTQGAVLSRPSVDGDSVPFMQSGGRMMHLKVRATLTTTATSSIGGGTGLANPPSGSLLHTPMATLMERVTERRVIQRSVETAAKERAAAAAAAAGDSAGEEADKDAGATTGSRGCGGGGGGCSKGKLGADGALWVDKYAPDGFRDLLSDEKINREVLRAVKAWDPFVFKKETARTGTVTAEKKKGVGGMKPLSMASTGDATDKRPEARIIMLCGPPGLGKTTLAQVVAKHAGYRVYEINASDDRTASVLRQRMTEAMEGNTLLADKRPNLIVLDEVDGADGKAAAQVLVDIATAPLAKATAATGGGKKGKRRTSLTRPLVLICNDQWTPALRPIRAIAQVFVFRAKSSPARLVQRLKAICTSERLTVNTDALTRLADRSHLDVRSCLHTLQFVARRASSGSVTNASAALLTAVAEGIKDERRDLFEVLRSVFTRKKSGTKRRLFLGGEQGSMADRKDAEVFEEVQAFNDHSKVLAGVHENFLGVRFNDPTLSKAAAAMDWLEMADLMDTRTNQTQDYSFSRYAPVAAAGVHFLCRSDQRSTVTQPKKDYEARTARAAKSNILHSFADGRQLGATGRTTQALVLDMLSHLMDILAPTLRPLNPDLLSPQERARFRDLVGILLSCGLTFSPQSASSSSSASAPPAFGAAARAQEFALEPAIDQLLKYEGYEFAHPRLAPPLRPMVAHEVALEGMRQAEAAKLSHREDAAFAKNAASDPFAAASSATRGTGHPFTTNAEKSSGAPASSGKSTSEADEDGRAAATAAAKRKWASTAVGSAGMKKTKTNKTPPPSPPATNKFRDSEKDRPAHPVPFWNRTNWISGRKDGTGSRRGAGDDASAAKQSAAIDATHNTKSPSKSPVNKLCETRAVQAGSSSCSATDGHQATAAERSKRVLHEGVARRGTVEDEGVGSGKGKIPIRYQFRAGYTNAVRRPVRMRDLL</sequence>
<evidence type="ECO:0000256" key="7">
    <source>
        <dbReference type="ARBA" id="ARBA00023306"/>
    </source>
</evidence>
<evidence type="ECO:0000256" key="6">
    <source>
        <dbReference type="ARBA" id="ARBA00023242"/>
    </source>
</evidence>
<dbReference type="InParanoid" id="D7FQ00"/>
<evidence type="ECO:0000256" key="9">
    <source>
        <dbReference type="SAM" id="MobiDB-lite"/>
    </source>
</evidence>
<dbReference type="InterPro" id="IPR053016">
    <property type="entry name" value="CTF18-RFC_complex"/>
</dbReference>
<feature type="compositionally biased region" description="Low complexity" evidence="9">
    <location>
        <begin position="929"/>
        <end position="941"/>
    </location>
</feature>
<evidence type="ECO:0000259" key="10">
    <source>
        <dbReference type="SMART" id="SM00382"/>
    </source>
</evidence>
<dbReference type="InterPro" id="IPR027417">
    <property type="entry name" value="P-loop_NTPase"/>
</dbReference>
<keyword evidence="7" id="KW-0131">Cell cycle</keyword>
<accession>D7FQ00</accession>
<dbReference type="eggNOG" id="KOG1969">
    <property type="taxonomic scope" value="Eukaryota"/>
</dbReference>
<dbReference type="PANTHER" id="PTHR46765">
    <property type="entry name" value="P-LOOP CONTAINING NUCLEOSIDE TRIPHOSPHATE HYDROLASES SUPERFAMILY PROTEIN"/>
    <property type="match status" value="1"/>
</dbReference>
<dbReference type="OMA" id="VICVAND"/>
<dbReference type="EMBL" id="FN648375">
    <property type="protein sequence ID" value="CBJ48332.1"/>
    <property type="molecule type" value="Genomic_DNA"/>
</dbReference>
<dbReference type="AlphaFoldDB" id="D7FQ00"/>
<dbReference type="PANTHER" id="PTHR46765:SF1">
    <property type="entry name" value="P-LOOP CONTAINING NUCLEOSIDE TRIPHOSPHATE HYDROLASES SUPERFAMILY PROTEIN"/>
    <property type="match status" value="1"/>
</dbReference>
<gene>
    <name evidence="11" type="ORF">Esi_0002_0068</name>
</gene>
<feature type="region of interest" description="Disordered" evidence="9">
    <location>
        <begin position="911"/>
        <end position="1102"/>
    </location>
</feature>
<feature type="compositionally biased region" description="Low complexity" evidence="9">
    <location>
        <begin position="1025"/>
        <end position="1038"/>
    </location>
</feature>
<dbReference type="GO" id="GO:0005524">
    <property type="term" value="F:ATP binding"/>
    <property type="evidence" value="ECO:0007669"/>
    <property type="project" value="UniProtKB-KW"/>
</dbReference>
<evidence type="ECO:0000313" key="12">
    <source>
        <dbReference type="Proteomes" id="UP000002630"/>
    </source>
</evidence>
<feature type="compositionally biased region" description="Polar residues" evidence="9">
    <location>
        <begin position="1061"/>
        <end position="1072"/>
    </location>
</feature>
<dbReference type="GO" id="GO:0005634">
    <property type="term" value="C:nucleus"/>
    <property type="evidence" value="ECO:0007669"/>
    <property type="project" value="UniProtKB-SubCell"/>
</dbReference>
<evidence type="ECO:0000256" key="3">
    <source>
        <dbReference type="ARBA" id="ARBA00022741"/>
    </source>
</evidence>
<keyword evidence="12" id="KW-1185">Reference proteome</keyword>
<dbReference type="GO" id="GO:0006260">
    <property type="term" value="P:DNA replication"/>
    <property type="evidence" value="ECO:0007669"/>
    <property type="project" value="UniProtKB-KW"/>
</dbReference>
<evidence type="ECO:0000256" key="8">
    <source>
        <dbReference type="ARBA" id="ARBA00043975"/>
    </source>
</evidence>
<name>D7FQ00_ECTSI</name>
<feature type="domain" description="AAA+ ATPase" evidence="10">
    <location>
        <begin position="398"/>
        <end position="539"/>
    </location>
</feature>
<keyword evidence="2" id="KW-0235">DNA replication</keyword>
<feature type="region of interest" description="Disordered" evidence="9">
    <location>
        <begin position="284"/>
        <end position="313"/>
    </location>
</feature>
<keyword evidence="5" id="KW-0238">DNA-binding</keyword>
<comment type="similarity">
    <text evidence="8">Belongs to the activator 1 small subunits family. CTF18 subfamily.</text>
</comment>
<keyword evidence="6" id="KW-0539">Nucleus</keyword>
<feature type="compositionally biased region" description="Basic and acidic residues" evidence="9">
    <location>
        <begin position="988"/>
        <end position="998"/>
    </location>
</feature>
<evidence type="ECO:0000256" key="5">
    <source>
        <dbReference type="ARBA" id="ARBA00023125"/>
    </source>
</evidence>
<evidence type="ECO:0000313" key="11">
    <source>
        <dbReference type="EMBL" id="CBJ48332.1"/>
    </source>
</evidence>
<evidence type="ECO:0000256" key="2">
    <source>
        <dbReference type="ARBA" id="ARBA00022705"/>
    </source>
</evidence>
<organism evidence="11 12">
    <name type="scientific">Ectocarpus siliculosus</name>
    <name type="common">Brown alga</name>
    <name type="synonym">Conferva siliculosa</name>
    <dbReference type="NCBI Taxonomy" id="2880"/>
    <lineage>
        <taxon>Eukaryota</taxon>
        <taxon>Sar</taxon>
        <taxon>Stramenopiles</taxon>
        <taxon>Ochrophyta</taxon>
        <taxon>PX clade</taxon>
        <taxon>Phaeophyceae</taxon>
        <taxon>Ectocarpales</taxon>
        <taxon>Ectocarpaceae</taxon>
        <taxon>Ectocarpus</taxon>
    </lineage>
</organism>
<dbReference type="InterPro" id="IPR003959">
    <property type="entry name" value="ATPase_AAA_core"/>
</dbReference>
<dbReference type="Gene3D" id="3.40.50.300">
    <property type="entry name" value="P-loop containing nucleotide triphosphate hydrolases"/>
    <property type="match status" value="1"/>
</dbReference>
<feature type="compositionally biased region" description="Polar residues" evidence="9">
    <location>
        <begin position="136"/>
        <end position="146"/>
    </location>
</feature>
<keyword evidence="3" id="KW-0547">Nucleotide-binding</keyword>
<feature type="compositionally biased region" description="Basic and acidic residues" evidence="9">
    <location>
        <begin position="1012"/>
        <end position="1024"/>
    </location>
</feature>
<feature type="region of interest" description="Disordered" evidence="9">
    <location>
        <begin position="74"/>
        <end position="179"/>
    </location>
</feature>
<dbReference type="Gene3D" id="1.10.8.60">
    <property type="match status" value="1"/>
</dbReference>
<dbReference type="SMART" id="SM00382">
    <property type="entry name" value="AAA"/>
    <property type="match status" value="1"/>
</dbReference>
<dbReference type="InterPro" id="IPR003593">
    <property type="entry name" value="AAA+_ATPase"/>
</dbReference>
<dbReference type="InterPro" id="IPR047854">
    <property type="entry name" value="RFC_lid"/>
</dbReference>
<feature type="compositionally biased region" description="Basic and acidic residues" evidence="9">
    <location>
        <begin position="1078"/>
        <end position="1094"/>
    </location>
</feature>
<comment type="subcellular location">
    <subcellularLocation>
        <location evidence="1">Nucleus</location>
    </subcellularLocation>
</comment>
<dbReference type="GO" id="GO:0016887">
    <property type="term" value="F:ATP hydrolysis activity"/>
    <property type="evidence" value="ECO:0007669"/>
    <property type="project" value="InterPro"/>
</dbReference>
<feature type="compositionally biased region" description="Polar residues" evidence="9">
    <location>
        <begin position="157"/>
        <end position="178"/>
    </location>
</feature>
<feature type="compositionally biased region" description="Polar residues" evidence="9">
    <location>
        <begin position="1039"/>
        <end position="1049"/>
    </location>
</feature>
<dbReference type="CDD" id="cd18140">
    <property type="entry name" value="HLD_clamp_RFC"/>
    <property type="match status" value="1"/>
</dbReference>
<protein>
    <submittedName>
        <fullName evidence="11">Similar to CTF18, chromosome transmission fidelity factor 18 homolog isoform 3</fullName>
    </submittedName>
</protein>
<reference evidence="11 12" key="1">
    <citation type="journal article" date="2010" name="Nature">
        <title>The Ectocarpus genome and the independent evolution of multicellularity in brown algae.</title>
        <authorList>
            <person name="Cock J.M."/>
            <person name="Sterck L."/>
            <person name="Rouze P."/>
            <person name="Scornet D."/>
            <person name="Allen A.E."/>
            <person name="Amoutzias G."/>
            <person name="Anthouard V."/>
            <person name="Artiguenave F."/>
            <person name="Aury J.M."/>
            <person name="Badger J.H."/>
            <person name="Beszteri B."/>
            <person name="Billiau K."/>
            <person name="Bonnet E."/>
            <person name="Bothwell J.H."/>
            <person name="Bowler C."/>
            <person name="Boyen C."/>
            <person name="Brownlee C."/>
            <person name="Carrano C.J."/>
            <person name="Charrier B."/>
            <person name="Cho G.Y."/>
            <person name="Coelho S.M."/>
            <person name="Collen J."/>
            <person name="Corre E."/>
            <person name="Da Silva C."/>
            <person name="Delage L."/>
            <person name="Delaroque N."/>
            <person name="Dittami S.M."/>
            <person name="Doulbeau S."/>
            <person name="Elias M."/>
            <person name="Farnham G."/>
            <person name="Gachon C.M."/>
            <person name="Gschloessl B."/>
            <person name="Heesch S."/>
            <person name="Jabbari K."/>
            <person name="Jubin C."/>
            <person name="Kawai H."/>
            <person name="Kimura K."/>
            <person name="Kloareg B."/>
            <person name="Kupper F.C."/>
            <person name="Lang D."/>
            <person name="Le Bail A."/>
            <person name="Leblanc C."/>
            <person name="Lerouge P."/>
            <person name="Lohr M."/>
            <person name="Lopez P.J."/>
            <person name="Martens C."/>
            <person name="Maumus F."/>
            <person name="Michel G."/>
            <person name="Miranda-Saavedra D."/>
            <person name="Morales J."/>
            <person name="Moreau H."/>
            <person name="Motomura T."/>
            <person name="Nagasato C."/>
            <person name="Napoli C.A."/>
            <person name="Nelson D.R."/>
            <person name="Nyvall-Collen P."/>
            <person name="Peters A.F."/>
            <person name="Pommier C."/>
            <person name="Potin P."/>
            <person name="Poulain J."/>
            <person name="Quesneville H."/>
            <person name="Read B."/>
            <person name="Rensing S.A."/>
            <person name="Ritter A."/>
            <person name="Rousvoal S."/>
            <person name="Samanta M."/>
            <person name="Samson G."/>
            <person name="Schroeder D.C."/>
            <person name="Segurens B."/>
            <person name="Strittmatter M."/>
            <person name="Tonon T."/>
            <person name="Tregear J.W."/>
            <person name="Valentin K."/>
            <person name="von Dassow P."/>
            <person name="Yamagishi T."/>
            <person name="Van de Peer Y."/>
            <person name="Wincker P."/>
        </authorList>
    </citation>
    <scope>NUCLEOTIDE SEQUENCE [LARGE SCALE GENOMIC DNA]</scope>
    <source>
        <strain evidence="12">Ec32 / CCAP1310/4</strain>
    </source>
</reference>
<dbReference type="CDD" id="cd00009">
    <property type="entry name" value="AAA"/>
    <property type="match status" value="1"/>
</dbReference>
<dbReference type="STRING" id="2880.D7FQ00"/>
<dbReference type="OrthoDB" id="2195431at2759"/>